<dbReference type="EMBL" id="PVTJ01000002">
    <property type="protein sequence ID" value="PRY60559.1"/>
    <property type="molecule type" value="Genomic_DNA"/>
</dbReference>
<dbReference type="RefSeq" id="WP_181245644.1">
    <property type="nucleotide sequence ID" value="NZ_PVTJ01000002.1"/>
</dbReference>
<comment type="caution">
    <text evidence="1">The sequence shown here is derived from an EMBL/GenBank/DDBJ whole genome shotgun (WGS) entry which is preliminary data.</text>
</comment>
<gene>
    <name evidence="1" type="ORF">B0I28_102164</name>
</gene>
<evidence type="ECO:0000313" key="1">
    <source>
        <dbReference type="EMBL" id="PRY60559.1"/>
    </source>
</evidence>
<name>A0A2T0URK2_9ACTN</name>
<evidence type="ECO:0000313" key="2">
    <source>
        <dbReference type="Proteomes" id="UP000238176"/>
    </source>
</evidence>
<dbReference type="AlphaFoldDB" id="A0A2T0URK2"/>
<keyword evidence="2" id="KW-1185">Reference proteome</keyword>
<dbReference type="Proteomes" id="UP000238176">
    <property type="component" value="Unassembled WGS sequence"/>
</dbReference>
<accession>A0A2T0URK2</accession>
<reference evidence="1 2" key="1">
    <citation type="submission" date="2018-03" db="EMBL/GenBank/DDBJ databases">
        <title>Genomic Encyclopedia of Type Strains, Phase III (KMG-III): the genomes of soil and plant-associated and newly described type strains.</title>
        <authorList>
            <person name="Whitman W."/>
        </authorList>
    </citation>
    <scope>NUCLEOTIDE SEQUENCE [LARGE SCALE GENOMIC DNA]</scope>
    <source>
        <strain evidence="1 2">CGMCC 4.7067</strain>
    </source>
</reference>
<sequence length="52" mass="5529">MDEALALTARDVAGLLLRAVDNQDLYYPGTTESLALVAALDDYAIACDDVGR</sequence>
<organism evidence="1 2">
    <name type="scientific">Glycomyces artemisiae</name>
    <dbReference type="NCBI Taxonomy" id="1076443"/>
    <lineage>
        <taxon>Bacteria</taxon>
        <taxon>Bacillati</taxon>
        <taxon>Actinomycetota</taxon>
        <taxon>Actinomycetes</taxon>
        <taxon>Glycomycetales</taxon>
        <taxon>Glycomycetaceae</taxon>
        <taxon>Glycomyces</taxon>
    </lineage>
</organism>
<protein>
    <submittedName>
        <fullName evidence="1">Uncharacterized protein</fullName>
    </submittedName>
</protein>
<proteinExistence type="predicted"/>